<proteinExistence type="predicted"/>
<sequence length="138" mass="14932">MALTSSTDTFKAGRLNIESATGDTIFNLGGTNGSGGSEFSYVRSSKRTQIHDVDSNTTIILPQKSGELALTSDFISNIRRGAKVQSPDTNEWGPAECPSGCILTQVEHKSDTPYGVKCWYRPLQIFINGQWKTLAGDA</sequence>
<reference evidence="1" key="1">
    <citation type="submission" date="2018-04" db="EMBL/GenBank/DDBJ databases">
        <authorList>
            <person name="Go L.Y."/>
            <person name="Mitchell J.A."/>
        </authorList>
    </citation>
    <scope>NUCLEOTIDE SEQUENCE</scope>
    <source>
        <strain evidence="1">ARTV</strain>
    </source>
</reference>
<dbReference type="AlphaFoldDB" id="A0A3B0MPF6"/>
<organism evidence="1">
    <name type="scientific">Arsenophonus endosymbiont of Trialeurodes vaporariorum</name>
    <dbReference type="NCBI Taxonomy" id="235567"/>
    <lineage>
        <taxon>Bacteria</taxon>
        <taxon>Pseudomonadati</taxon>
        <taxon>Pseudomonadota</taxon>
        <taxon>Gammaproteobacteria</taxon>
        <taxon>Enterobacterales</taxon>
        <taxon>Morganellaceae</taxon>
        <taxon>Arsenophonus</taxon>
    </lineage>
</organism>
<dbReference type="EMBL" id="UFQR01000011">
    <property type="protein sequence ID" value="SSW96246.1"/>
    <property type="molecule type" value="Genomic_DNA"/>
</dbReference>
<evidence type="ECO:0008006" key="2">
    <source>
        <dbReference type="Google" id="ProtNLM"/>
    </source>
</evidence>
<accession>A0A3B0MPF6</accession>
<gene>
    <name evidence="1" type="ORF">ARTV_2560</name>
</gene>
<protein>
    <recommendedName>
        <fullName evidence="2">Phage tail protein</fullName>
    </recommendedName>
</protein>
<name>A0A3B0MPF6_9GAMM</name>
<evidence type="ECO:0000313" key="1">
    <source>
        <dbReference type="EMBL" id="SSW96246.1"/>
    </source>
</evidence>